<feature type="non-terminal residue" evidence="2">
    <location>
        <position position="176"/>
    </location>
</feature>
<feature type="compositionally biased region" description="Low complexity" evidence="1">
    <location>
        <begin position="163"/>
        <end position="176"/>
    </location>
</feature>
<feature type="non-terminal residue" evidence="2">
    <location>
        <position position="1"/>
    </location>
</feature>
<evidence type="ECO:0000256" key="1">
    <source>
        <dbReference type="SAM" id="MobiDB-lite"/>
    </source>
</evidence>
<organism evidence="2 3">
    <name type="scientific">Spraguea lophii (strain 42_110)</name>
    <name type="common">Microsporidian parasite</name>
    <dbReference type="NCBI Taxonomy" id="1358809"/>
    <lineage>
        <taxon>Eukaryota</taxon>
        <taxon>Fungi</taxon>
        <taxon>Fungi incertae sedis</taxon>
        <taxon>Microsporidia</taxon>
        <taxon>Spragueidae</taxon>
        <taxon>Spraguea</taxon>
    </lineage>
</organism>
<gene>
    <name evidence="2" type="ORF">SLOPH_606</name>
</gene>
<feature type="region of interest" description="Disordered" evidence="1">
    <location>
        <begin position="146"/>
        <end position="176"/>
    </location>
</feature>
<name>S7W555_SPRLO</name>
<dbReference type="InParanoid" id="S7W555"/>
<evidence type="ECO:0000313" key="3">
    <source>
        <dbReference type="Proteomes" id="UP000014978"/>
    </source>
</evidence>
<dbReference type="HOGENOM" id="CLU_1528827_0_0_1"/>
<dbReference type="VEuPathDB" id="MicrosporidiaDB:SLOPH_606"/>
<feature type="compositionally biased region" description="Basic and acidic residues" evidence="1">
    <location>
        <begin position="151"/>
        <end position="161"/>
    </location>
</feature>
<dbReference type="EMBL" id="ATCN01001171">
    <property type="protein sequence ID" value="EPR77886.1"/>
    <property type="molecule type" value="Genomic_DNA"/>
</dbReference>
<keyword evidence="3" id="KW-1185">Reference proteome</keyword>
<dbReference type="AlphaFoldDB" id="S7W555"/>
<sequence>INNKEMIEISNIPKKEYLKDNYDFNILTVIELRKILLDNNIIINDNLTKKEYINIIKDKIIKNQMKEDKSVIRNINNKYDNKDNPFYEHNTINRRERSLSEGNKYNYNEIKKERINIKDSRIKNDILDRLNRSLTEDYNKSICDNKSINNNRDKSMNDKSINHNRNNNNITYTNPK</sequence>
<comment type="caution">
    <text evidence="2">The sequence shown here is derived from an EMBL/GenBank/DDBJ whole genome shotgun (WGS) entry which is preliminary data.</text>
</comment>
<protein>
    <submittedName>
        <fullName evidence="2">Uncharacterized protein</fullName>
    </submittedName>
</protein>
<proteinExistence type="predicted"/>
<evidence type="ECO:0000313" key="2">
    <source>
        <dbReference type="EMBL" id="EPR77886.1"/>
    </source>
</evidence>
<dbReference type="Proteomes" id="UP000014978">
    <property type="component" value="Unassembled WGS sequence"/>
</dbReference>
<accession>S7W555</accession>
<reference evidence="3" key="1">
    <citation type="journal article" date="2013" name="PLoS Genet.">
        <title>The genome of Spraguea lophii and the basis of host-microsporidian interactions.</title>
        <authorList>
            <person name="Campbell S.E."/>
            <person name="Williams T.A."/>
            <person name="Yousuf A."/>
            <person name="Soanes D.M."/>
            <person name="Paszkiewicz K.H."/>
            <person name="Williams B.A.P."/>
        </authorList>
    </citation>
    <scope>NUCLEOTIDE SEQUENCE [LARGE SCALE GENOMIC DNA]</scope>
    <source>
        <strain evidence="3">42_110</strain>
    </source>
</reference>